<dbReference type="PATRIC" id="fig|284581.3.peg.63"/>
<organism evidence="2 3">
    <name type="scientific">Priestia koreensis</name>
    <dbReference type="NCBI Taxonomy" id="284581"/>
    <lineage>
        <taxon>Bacteria</taxon>
        <taxon>Bacillati</taxon>
        <taxon>Bacillota</taxon>
        <taxon>Bacilli</taxon>
        <taxon>Bacillales</taxon>
        <taxon>Bacillaceae</taxon>
        <taxon>Priestia</taxon>
    </lineage>
</organism>
<sequence length="140" mass="15629">MKKLYVLILSIFITLSFNLPAQATTYTNQTVTAYVALSGKLTYYETTPVRYSTAAMRPATCRNVNSGTTLPKGTIITTSKGLTFPDARLRSSFSVYDMGDVNCTRDVTDYFFDVYFGVKGTADETNAKKFYYASVTYTTR</sequence>
<comment type="caution">
    <text evidence="2">The sequence shown here is derived from an EMBL/GenBank/DDBJ whole genome shotgun (WGS) entry which is preliminary data.</text>
</comment>
<proteinExistence type="predicted"/>
<dbReference type="AlphaFoldDB" id="A0A0M0KZF9"/>
<keyword evidence="3" id="KW-1185">Reference proteome</keyword>
<evidence type="ECO:0000313" key="3">
    <source>
        <dbReference type="Proteomes" id="UP000037558"/>
    </source>
</evidence>
<dbReference type="OrthoDB" id="2663076at2"/>
<feature type="chain" id="PRO_5005603039" evidence="1">
    <location>
        <begin position="24"/>
        <end position="140"/>
    </location>
</feature>
<dbReference type="EMBL" id="LILC01000017">
    <property type="protein sequence ID" value="KOO44194.1"/>
    <property type="molecule type" value="Genomic_DNA"/>
</dbReference>
<accession>A0A0M0KZF9</accession>
<evidence type="ECO:0000256" key="1">
    <source>
        <dbReference type="SAM" id="SignalP"/>
    </source>
</evidence>
<reference evidence="3" key="1">
    <citation type="submission" date="2015-08" db="EMBL/GenBank/DDBJ databases">
        <title>Fjat-14210 dsm16467.</title>
        <authorList>
            <person name="Liu B."/>
            <person name="Wang J."/>
            <person name="Zhu Y."/>
            <person name="Liu G."/>
            <person name="Chen Q."/>
            <person name="Chen Z."/>
            <person name="Lan J."/>
            <person name="Che J."/>
            <person name="Ge C."/>
            <person name="Shi H."/>
            <person name="Pan Z."/>
            <person name="Liu X."/>
        </authorList>
    </citation>
    <scope>NUCLEOTIDE SEQUENCE [LARGE SCALE GENOMIC DNA]</scope>
    <source>
        <strain evidence="3">DSM 16467</strain>
    </source>
</reference>
<name>A0A0M0KZF9_9BACI</name>
<dbReference type="RefSeq" id="WP_053402024.1">
    <property type="nucleotide sequence ID" value="NZ_LILC01000017.1"/>
</dbReference>
<feature type="signal peptide" evidence="1">
    <location>
        <begin position="1"/>
        <end position="23"/>
    </location>
</feature>
<gene>
    <name evidence="2" type="ORF">AMD01_13865</name>
</gene>
<evidence type="ECO:0000313" key="2">
    <source>
        <dbReference type="EMBL" id="KOO44194.1"/>
    </source>
</evidence>
<protein>
    <submittedName>
        <fullName evidence="2">Uncharacterized protein</fullName>
    </submittedName>
</protein>
<keyword evidence="1" id="KW-0732">Signal</keyword>
<dbReference type="Proteomes" id="UP000037558">
    <property type="component" value="Unassembled WGS sequence"/>
</dbReference>